<dbReference type="Proteomes" id="UP000198660">
    <property type="component" value="Unassembled WGS sequence"/>
</dbReference>
<dbReference type="InterPro" id="IPR025009">
    <property type="entry name" value="DUF3977"/>
</dbReference>
<reference evidence="2" key="1">
    <citation type="submission" date="2016-10" db="EMBL/GenBank/DDBJ databases">
        <authorList>
            <person name="Varghese N."/>
            <person name="Submissions S."/>
        </authorList>
    </citation>
    <scope>NUCLEOTIDE SEQUENCE [LARGE SCALE GENOMIC DNA]</scope>
    <source>
        <strain evidence="2">DSM 45789</strain>
    </source>
</reference>
<name>A0A1I6QK04_9BACL</name>
<evidence type="ECO:0000313" key="1">
    <source>
        <dbReference type="EMBL" id="SFS52827.1"/>
    </source>
</evidence>
<sequence length="78" mass="9245">MKYIEFGIGNKWWLRTETEGSDGIEYEEKGVQQPIIIQSLYLRVWVGKTVFILDSRDGFKRTQKNRNKFKFILGVTSR</sequence>
<evidence type="ECO:0008006" key="3">
    <source>
        <dbReference type="Google" id="ProtNLM"/>
    </source>
</evidence>
<dbReference type="EMBL" id="FPAA01000003">
    <property type="protein sequence ID" value="SFS52827.1"/>
    <property type="molecule type" value="Genomic_DNA"/>
</dbReference>
<dbReference type="OrthoDB" id="2925496at2"/>
<dbReference type="Pfam" id="PF13122">
    <property type="entry name" value="DUF3977"/>
    <property type="match status" value="1"/>
</dbReference>
<proteinExistence type="predicted"/>
<dbReference type="RefSeq" id="WP_091835001.1">
    <property type="nucleotide sequence ID" value="NZ_FPAA01000003.1"/>
</dbReference>
<organism evidence="1 2">
    <name type="scientific">Marininema halotolerans</name>
    <dbReference type="NCBI Taxonomy" id="1155944"/>
    <lineage>
        <taxon>Bacteria</taxon>
        <taxon>Bacillati</taxon>
        <taxon>Bacillota</taxon>
        <taxon>Bacilli</taxon>
        <taxon>Bacillales</taxon>
        <taxon>Thermoactinomycetaceae</taxon>
        <taxon>Marininema</taxon>
    </lineage>
</organism>
<keyword evidence="2" id="KW-1185">Reference proteome</keyword>
<gene>
    <name evidence="1" type="ORF">SAMN05444972_103203</name>
</gene>
<accession>A0A1I6QK04</accession>
<protein>
    <recommendedName>
        <fullName evidence="3">DUF3977 domain-containing protein</fullName>
    </recommendedName>
</protein>
<evidence type="ECO:0000313" key="2">
    <source>
        <dbReference type="Proteomes" id="UP000198660"/>
    </source>
</evidence>
<dbReference type="AlphaFoldDB" id="A0A1I6QK04"/>